<reference evidence="4" key="1">
    <citation type="submission" date="2020-12" db="UniProtKB">
        <authorList>
            <consortium name="WormBaseParasite"/>
        </authorList>
    </citation>
    <scope>IDENTIFICATION</scope>
    <source>
        <strain evidence="4">MHco3</strain>
    </source>
</reference>
<dbReference type="PANTHER" id="PTHR10334">
    <property type="entry name" value="CYSTEINE-RICH SECRETORY PROTEIN-RELATED"/>
    <property type="match status" value="1"/>
</dbReference>
<feature type="domain" description="SCP" evidence="2">
    <location>
        <begin position="33"/>
        <end position="189"/>
    </location>
</feature>
<keyword evidence="3" id="KW-1185">Reference proteome</keyword>
<dbReference type="InterPro" id="IPR001283">
    <property type="entry name" value="CRISP-related"/>
</dbReference>
<dbReference type="InterPro" id="IPR014044">
    <property type="entry name" value="CAP_dom"/>
</dbReference>
<evidence type="ECO:0000313" key="4">
    <source>
        <dbReference type="WBParaSite" id="HCON_00077200-00001"/>
    </source>
</evidence>
<accession>A0A7I4YBG3</accession>
<dbReference type="SUPFAM" id="SSF55797">
    <property type="entry name" value="PR-1-like"/>
    <property type="match status" value="1"/>
</dbReference>
<sequence length="222" mass="24560">MQLSTTIAILVLLRSSCLEAALCPSSDNGMTDEVRQAFVDKHNEYRSLIAKGQAKNGLGGFAPKAARMLKVRYDCEVEANMAAYAKECIFEHDSYAQRDNWGQNLWMTSETNFNKTESAINSVQDWFAELQMNGVPDNNILTMEVFNRDVGHYTQVAWQSSDKIGCAVQWCPSMTLVGCEYNPAGNMLGQLIYDIGDPCTTDEDCQCTGCTCSKDEGLCIAP</sequence>
<dbReference type="AlphaFoldDB" id="A0A7I4YBG3"/>
<name>A0A7I4YBG3_HAECO</name>
<dbReference type="PRINTS" id="PR00838">
    <property type="entry name" value="V5ALLERGEN"/>
</dbReference>
<proteinExistence type="predicted"/>
<dbReference type="Pfam" id="PF00188">
    <property type="entry name" value="CAP"/>
    <property type="match status" value="1"/>
</dbReference>
<dbReference type="SMART" id="SM00198">
    <property type="entry name" value="SCP"/>
    <property type="match status" value="1"/>
</dbReference>
<dbReference type="InterPro" id="IPR002413">
    <property type="entry name" value="V5_allergen-like"/>
</dbReference>
<dbReference type="CDD" id="cd05380">
    <property type="entry name" value="CAP_euk"/>
    <property type="match status" value="1"/>
</dbReference>
<keyword evidence="1" id="KW-0732">Signal</keyword>
<dbReference type="InterPro" id="IPR035940">
    <property type="entry name" value="CAP_sf"/>
</dbReference>
<dbReference type="OrthoDB" id="5874910at2759"/>
<feature type="chain" id="PRO_5029575799" evidence="1">
    <location>
        <begin position="21"/>
        <end position="222"/>
    </location>
</feature>
<organism evidence="3 4">
    <name type="scientific">Haemonchus contortus</name>
    <name type="common">Barber pole worm</name>
    <dbReference type="NCBI Taxonomy" id="6289"/>
    <lineage>
        <taxon>Eukaryota</taxon>
        <taxon>Metazoa</taxon>
        <taxon>Ecdysozoa</taxon>
        <taxon>Nematoda</taxon>
        <taxon>Chromadorea</taxon>
        <taxon>Rhabditida</taxon>
        <taxon>Rhabditina</taxon>
        <taxon>Rhabditomorpha</taxon>
        <taxon>Strongyloidea</taxon>
        <taxon>Trichostrongylidae</taxon>
        <taxon>Haemonchus</taxon>
    </lineage>
</organism>
<dbReference type="GO" id="GO:0005576">
    <property type="term" value="C:extracellular region"/>
    <property type="evidence" value="ECO:0007669"/>
    <property type="project" value="InterPro"/>
</dbReference>
<feature type="signal peptide" evidence="1">
    <location>
        <begin position="1"/>
        <end position="20"/>
    </location>
</feature>
<dbReference type="PRINTS" id="PR00837">
    <property type="entry name" value="V5TPXLIKE"/>
</dbReference>
<protein>
    <submittedName>
        <fullName evidence="4">SCP domain-containing protein</fullName>
    </submittedName>
</protein>
<evidence type="ECO:0000259" key="2">
    <source>
        <dbReference type="SMART" id="SM00198"/>
    </source>
</evidence>
<evidence type="ECO:0000313" key="3">
    <source>
        <dbReference type="Proteomes" id="UP000025227"/>
    </source>
</evidence>
<dbReference type="Gene3D" id="3.40.33.10">
    <property type="entry name" value="CAP"/>
    <property type="match status" value="1"/>
</dbReference>
<evidence type="ECO:0000256" key="1">
    <source>
        <dbReference type="SAM" id="SignalP"/>
    </source>
</evidence>
<dbReference type="WBParaSite" id="HCON_00077200-00001">
    <property type="protein sequence ID" value="HCON_00077200-00001"/>
    <property type="gene ID" value="HCON_00077200"/>
</dbReference>
<dbReference type="InterPro" id="IPR018244">
    <property type="entry name" value="Allrgn_V5/Tpx1_CS"/>
</dbReference>
<dbReference type="OMA" id="IANTCKF"/>
<dbReference type="Proteomes" id="UP000025227">
    <property type="component" value="Unplaced"/>
</dbReference>
<dbReference type="PROSITE" id="PS01009">
    <property type="entry name" value="CRISP_1"/>
    <property type="match status" value="1"/>
</dbReference>